<accession>A0AAU9UX58</accession>
<evidence type="ECO:0000256" key="1">
    <source>
        <dbReference type="ARBA" id="ARBA00010701"/>
    </source>
</evidence>
<dbReference type="InterPro" id="IPR006693">
    <property type="entry name" value="AB_hydrolase_lipase"/>
</dbReference>
<keyword evidence="2 9" id="KW-0732">Signal</keyword>
<comment type="caution">
    <text evidence="11">The sequence shown here is derived from an EMBL/GenBank/DDBJ whole genome shotgun (WGS) entry which is preliminary data.</text>
</comment>
<evidence type="ECO:0000259" key="10">
    <source>
        <dbReference type="Pfam" id="PF04083"/>
    </source>
</evidence>
<dbReference type="PIRSF" id="PIRSF000862">
    <property type="entry name" value="Steryl_ester_lip"/>
    <property type="match status" value="1"/>
</dbReference>
<feature type="signal peptide" evidence="9">
    <location>
        <begin position="1"/>
        <end position="16"/>
    </location>
</feature>
<dbReference type="AlphaFoldDB" id="A0AAU9UX58"/>
<keyword evidence="6" id="KW-0325">Glycoprotein</keyword>
<dbReference type="Pfam" id="PF04083">
    <property type="entry name" value="Abhydro_lipase"/>
    <property type="match status" value="1"/>
</dbReference>
<dbReference type="GO" id="GO:0016042">
    <property type="term" value="P:lipid catabolic process"/>
    <property type="evidence" value="ECO:0007669"/>
    <property type="project" value="UniProtKB-KW"/>
</dbReference>
<feature type="active site" description="Charge relay system" evidence="8">
    <location>
        <position position="396"/>
    </location>
</feature>
<gene>
    <name evidence="11" type="ORF">EEDITHA_LOCUS18508</name>
</gene>
<feature type="active site" description="Charge relay system" evidence="8">
    <location>
        <position position="365"/>
    </location>
</feature>
<feature type="domain" description="Partial AB-hydrolase lipase" evidence="10">
    <location>
        <begin position="52"/>
        <end position="109"/>
    </location>
</feature>
<feature type="active site" description="Nucleophile" evidence="8">
    <location>
        <position position="189"/>
    </location>
</feature>
<keyword evidence="5" id="KW-0443">Lipid metabolism</keyword>
<evidence type="ECO:0000313" key="11">
    <source>
        <dbReference type="EMBL" id="CAH2104080.1"/>
    </source>
</evidence>
<dbReference type="PANTHER" id="PTHR11005">
    <property type="entry name" value="LYSOSOMAL ACID LIPASE-RELATED"/>
    <property type="match status" value="1"/>
</dbReference>
<evidence type="ECO:0000256" key="5">
    <source>
        <dbReference type="ARBA" id="ARBA00023098"/>
    </source>
</evidence>
<comment type="similarity">
    <text evidence="1 7">Belongs to the AB hydrolase superfamily. Lipase family.</text>
</comment>
<dbReference type="EMBL" id="CAKOGL010000027">
    <property type="protein sequence ID" value="CAH2104080.1"/>
    <property type="molecule type" value="Genomic_DNA"/>
</dbReference>
<keyword evidence="12" id="KW-1185">Reference proteome</keyword>
<dbReference type="Gene3D" id="3.40.50.1820">
    <property type="entry name" value="alpha/beta hydrolase"/>
    <property type="match status" value="1"/>
</dbReference>
<dbReference type="SUPFAM" id="SSF53474">
    <property type="entry name" value="alpha/beta-Hydrolases"/>
    <property type="match status" value="1"/>
</dbReference>
<evidence type="ECO:0000256" key="2">
    <source>
        <dbReference type="ARBA" id="ARBA00022729"/>
    </source>
</evidence>
<keyword evidence="4 7" id="KW-0442">Lipid degradation</keyword>
<proteinExistence type="inferred from homology"/>
<protein>
    <recommendedName>
        <fullName evidence="7">Lipase</fullName>
    </recommendedName>
</protein>
<keyword evidence="3 7" id="KW-0378">Hydrolase</keyword>
<evidence type="ECO:0000256" key="3">
    <source>
        <dbReference type="ARBA" id="ARBA00022801"/>
    </source>
</evidence>
<reference evidence="11" key="1">
    <citation type="submission" date="2022-03" db="EMBL/GenBank/DDBJ databases">
        <authorList>
            <person name="Tunstrom K."/>
        </authorList>
    </citation>
    <scope>NUCLEOTIDE SEQUENCE</scope>
</reference>
<name>A0AAU9UX58_EUPED</name>
<feature type="chain" id="PRO_5043930882" description="Lipase" evidence="9">
    <location>
        <begin position="17"/>
        <end position="424"/>
    </location>
</feature>
<organism evidence="11 12">
    <name type="scientific">Euphydryas editha</name>
    <name type="common">Edith's checkerspot</name>
    <dbReference type="NCBI Taxonomy" id="104508"/>
    <lineage>
        <taxon>Eukaryota</taxon>
        <taxon>Metazoa</taxon>
        <taxon>Ecdysozoa</taxon>
        <taxon>Arthropoda</taxon>
        <taxon>Hexapoda</taxon>
        <taxon>Insecta</taxon>
        <taxon>Pterygota</taxon>
        <taxon>Neoptera</taxon>
        <taxon>Endopterygota</taxon>
        <taxon>Lepidoptera</taxon>
        <taxon>Glossata</taxon>
        <taxon>Ditrysia</taxon>
        <taxon>Papilionoidea</taxon>
        <taxon>Nymphalidae</taxon>
        <taxon>Nymphalinae</taxon>
        <taxon>Euphydryas</taxon>
    </lineage>
</organism>
<evidence type="ECO:0000313" key="12">
    <source>
        <dbReference type="Proteomes" id="UP001153954"/>
    </source>
</evidence>
<evidence type="ECO:0000256" key="6">
    <source>
        <dbReference type="ARBA" id="ARBA00023180"/>
    </source>
</evidence>
<dbReference type="Proteomes" id="UP001153954">
    <property type="component" value="Unassembled WGS sequence"/>
</dbReference>
<dbReference type="GO" id="GO:0016788">
    <property type="term" value="F:hydrolase activity, acting on ester bonds"/>
    <property type="evidence" value="ECO:0007669"/>
    <property type="project" value="InterPro"/>
</dbReference>
<dbReference type="FunFam" id="3.40.50.1820:FF:000057">
    <property type="entry name" value="Lipase"/>
    <property type="match status" value="1"/>
</dbReference>
<dbReference type="InterPro" id="IPR029058">
    <property type="entry name" value="AB_hydrolase_fold"/>
</dbReference>
<evidence type="ECO:0000256" key="7">
    <source>
        <dbReference type="PIRNR" id="PIRNR000862"/>
    </source>
</evidence>
<dbReference type="InterPro" id="IPR025483">
    <property type="entry name" value="Lipase_euk"/>
</dbReference>
<evidence type="ECO:0000256" key="4">
    <source>
        <dbReference type="ARBA" id="ARBA00022963"/>
    </source>
</evidence>
<evidence type="ECO:0000256" key="8">
    <source>
        <dbReference type="PIRSR" id="PIRSR000862-1"/>
    </source>
</evidence>
<evidence type="ECO:0000256" key="9">
    <source>
        <dbReference type="SAM" id="SignalP"/>
    </source>
</evidence>
<sequence>MLKALVLLAALTVAAAEPSPNAELVEKLFGAASGSRYSNNILQDALLDAPGLIRKYGYPVQVHNVVTQDGYITQAHRIPHGRDANNTPGPRRVVLLVHGLMCSSADFLVLGPGNALAYVLADAGYDVWLANARGNYYSRRHLFLNPNDREGLDFWKFSWDEIGNRDLSALVNHIVRTTGEQKMHYIGYSQGTTAFLVLNSLQPRFNERFYSFQALAPAAFNENGQNSIRDIFVHFEFILEAVANSLGFGEIMGGEGWRETIANLGLTFCNDLSPLQPLCANIIMGGGDLENFNKTMLPVFLGHNPAGAAIRQIIHYSQVQRFKRFARYNHLSPADNLFRYGSLTPPEYDVSKITVPTYLHYGKNDAQANYEDVLLLGERLGNTVGIYEIERESFNHFDFIWGGDVKTQLYDKLVDIMKTVDSTQ</sequence>